<gene>
    <name evidence="1" type="ORF">IC617_18425</name>
</gene>
<dbReference type="RefSeq" id="WP_191146465.1">
    <property type="nucleotide sequence ID" value="NZ_JACXAF010000037.1"/>
</dbReference>
<proteinExistence type="predicted"/>
<reference evidence="1" key="1">
    <citation type="submission" date="2020-09" db="EMBL/GenBank/DDBJ databases">
        <title>A novel bacterium of genus Neiella, isolated from South China Sea.</title>
        <authorList>
            <person name="Huang H."/>
            <person name="Mo K."/>
            <person name="Hu Y."/>
        </authorList>
    </citation>
    <scope>NUCLEOTIDE SEQUENCE</scope>
    <source>
        <strain evidence="1">HB171785</strain>
    </source>
</reference>
<protein>
    <submittedName>
        <fullName evidence="1">Uncharacterized protein</fullName>
    </submittedName>
</protein>
<dbReference type="Proteomes" id="UP000638014">
    <property type="component" value="Unassembled WGS sequence"/>
</dbReference>
<accession>A0A8J6QWE9</accession>
<dbReference type="AlphaFoldDB" id="A0A8J6QWE9"/>
<keyword evidence="2" id="KW-1185">Reference proteome</keyword>
<name>A0A8J6QWE9_9GAMM</name>
<organism evidence="1 2">
    <name type="scientific">Neiella litorisoli</name>
    <dbReference type="NCBI Taxonomy" id="2771431"/>
    <lineage>
        <taxon>Bacteria</taxon>
        <taxon>Pseudomonadati</taxon>
        <taxon>Pseudomonadota</taxon>
        <taxon>Gammaproteobacteria</taxon>
        <taxon>Alteromonadales</taxon>
        <taxon>Echinimonadaceae</taxon>
        <taxon>Neiella</taxon>
    </lineage>
</organism>
<sequence>MSKREMDALLDQMMHQMDRITTQWQQSEHSFDTPAEQCQEPLATRPLTAAEFEVL</sequence>
<dbReference type="EMBL" id="JACXAF010000037">
    <property type="protein sequence ID" value="MBD1391408.1"/>
    <property type="molecule type" value="Genomic_DNA"/>
</dbReference>
<evidence type="ECO:0000313" key="1">
    <source>
        <dbReference type="EMBL" id="MBD1391408.1"/>
    </source>
</evidence>
<comment type="caution">
    <text evidence="1">The sequence shown here is derived from an EMBL/GenBank/DDBJ whole genome shotgun (WGS) entry which is preliminary data.</text>
</comment>
<evidence type="ECO:0000313" key="2">
    <source>
        <dbReference type="Proteomes" id="UP000638014"/>
    </source>
</evidence>